<feature type="compositionally biased region" description="Basic and acidic residues" evidence="1">
    <location>
        <begin position="170"/>
        <end position="182"/>
    </location>
</feature>
<evidence type="ECO:0000313" key="2">
    <source>
        <dbReference type="EMBL" id="ORY03872.1"/>
    </source>
</evidence>
<protein>
    <submittedName>
        <fullName evidence="2">Uncharacterized protein</fullName>
    </submittedName>
</protein>
<keyword evidence="3" id="KW-1185">Reference proteome</keyword>
<organism evidence="2 3">
    <name type="scientific">Basidiobolus meristosporus CBS 931.73</name>
    <dbReference type="NCBI Taxonomy" id="1314790"/>
    <lineage>
        <taxon>Eukaryota</taxon>
        <taxon>Fungi</taxon>
        <taxon>Fungi incertae sedis</taxon>
        <taxon>Zoopagomycota</taxon>
        <taxon>Entomophthoromycotina</taxon>
        <taxon>Basidiobolomycetes</taxon>
        <taxon>Basidiobolales</taxon>
        <taxon>Basidiobolaceae</taxon>
        <taxon>Basidiobolus</taxon>
    </lineage>
</organism>
<evidence type="ECO:0000313" key="3">
    <source>
        <dbReference type="Proteomes" id="UP000193498"/>
    </source>
</evidence>
<feature type="region of interest" description="Disordered" evidence="1">
    <location>
        <begin position="68"/>
        <end position="101"/>
    </location>
</feature>
<dbReference type="InParanoid" id="A0A1Y1Z0R1"/>
<reference evidence="2 3" key="1">
    <citation type="submission" date="2016-07" db="EMBL/GenBank/DDBJ databases">
        <title>Pervasive Adenine N6-methylation of Active Genes in Fungi.</title>
        <authorList>
            <consortium name="DOE Joint Genome Institute"/>
            <person name="Mondo S.J."/>
            <person name="Dannebaum R.O."/>
            <person name="Kuo R.C."/>
            <person name="Labutti K."/>
            <person name="Haridas S."/>
            <person name="Kuo A."/>
            <person name="Salamov A."/>
            <person name="Ahrendt S.R."/>
            <person name="Lipzen A."/>
            <person name="Sullivan W."/>
            <person name="Andreopoulos W.B."/>
            <person name="Clum A."/>
            <person name="Lindquist E."/>
            <person name="Daum C."/>
            <person name="Ramamoorthy G.K."/>
            <person name="Gryganskyi A."/>
            <person name="Culley D."/>
            <person name="Magnuson J.K."/>
            <person name="James T.Y."/>
            <person name="O'Malley M.A."/>
            <person name="Stajich J.E."/>
            <person name="Spatafora J.W."/>
            <person name="Visel A."/>
            <person name="Grigoriev I.V."/>
        </authorList>
    </citation>
    <scope>NUCLEOTIDE SEQUENCE [LARGE SCALE GENOMIC DNA]</scope>
    <source>
        <strain evidence="2 3">CBS 931.73</strain>
    </source>
</reference>
<gene>
    <name evidence="2" type="ORF">K493DRAFT_334101</name>
</gene>
<dbReference type="Proteomes" id="UP000193498">
    <property type="component" value="Unassembled WGS sequence"/>
</dbReference>
<sequence>MLDTANLLSYLSKPTEFMDSTWRDVGLGLGTLKLGLSVPAGKYTSSLKDTQEKQACQQTAFAPVRISSQKRLASQRRNNTSLRTRPQGPYISSSPNTEVNTRSKLTLIPTSTPCGTRARHRLSAQEYCFYTSDRITTERLLSPAPNSACFQCDNLIPPTKKKGGFSPPRSSDRDISDTPRQRETMLFGLGPVRIYLGDMAGCSDVEWNSDDSAPSTPSGSPSITPQLQLANCFTLNQLVDEAAAHPLGKSSIASDSSETVETAEELEFCGNGDWVAAFLLKPHPVLNFLNSTPIPTKTTKPGSLDHMKCTVPSSQPSPVTDFSSKIAHLPVNITEDRLVGERLHHASPGQAKPSTHPKGVPRRHYRMSLPPSTKESIHLNGNMRFDSVKMCWINMEENLDDPFADFSDDEESPLESTDSLLGDEFQLTPDELSEILMTEKDHKSTMQQWYAKADCCPNSRRMGVDYFPKDPLETRRMLK</sequence>
<dbReference type="AlphaFoldDB" id="A0A1Y1Z0R1"/>
<dbReference type="EMBL" id="MCFE01000041">
    <property type="protein sequence ID" value="ORY03872.1"/>
    <property type="molecule type" value="Genomic_DNA"/>
</dbReference>
<feature type="region of interest" description="Disordered" evidence="1">
    <location>
        <begin position="160"/>
        <end position="182"/>
    </location>
</feature>
<accession>A0A1Y1Z0R1</accession>
<comment type="caution">
    <text evidence="2">The sequence shown here is derived from an EMBL/GenBank/DDBJ whole genome shotgun (WGS) entry which is preliminary data.</text>
</comment>
<proteinExistence type="predicted"/>
<name>A0A1Y1Z0R1_9FUNG</name>
<evidence type="ECO:0000256" key="1">
    <source>
        <dbReference type="SAM" id="MobiDB-lite"/>
    </source>
</evidence>